<proteinExistence type="inferred from homology"/>
<dbReference type="Gene3D" id="2.60.40.2690">
    <property type="match status" value="1"/>
</dbReference>
<reference evidence="11 12" key="1">
    <citation type="submission" date="2024-05" db="EMBL/GenBank/DDBJ databases">
        <title>Long read based assembly of the Candida bracarensis genome reveals expanded adhesin content.</title>
        <authorList>
            <person name="Marcet-Houben M."/>
            <person name="Ksiezopolska E."/>
            <person name="Gabaldon T."/>
        </authorList>
    </citation>
    <scope>NUCLEOTIDE SEQUENCE [LARGE SCALE GENOMIC DNA]</scope>
    <source>
        <strain evidence="11 12">CBM6</strain>
    </source>
</reference>
<evidence type="ECO:0000313" key="12">
    <source>
        <dbReference type="Proteomes" id="UP001623330"/>
    </source>
</evidence>
<dbReference type="InterPro" id="IPR036236">
    <property type="entry name" value="Znf_C2H2_sf"/>
</dbReference>
<dbReference type="Pfam" id="PF12874">
    <property type="entry name" value="zf-met"/>
    <property type="match status" value="1"/>
</dbReference>
<dbReference type="Proteomes" id="UP001623330">
    <property type="component" value="Unassembled WGS sequence"/>
</dbReference>
<keyword evidence="5" id="KW-0863">Zinc-finger</keyword>
<evidence type="ECO:0000313" key="11">
    <source>
        <dbReference type="EMBL" id="KAL3233024.1"/>
    </source>
</evidence>
<evidence type="ECO:0000256" key="7">
    <source>
        <dbReference type="ARBA" id="ARBA00023187"/>
    </source>
</evidence>
<feature type="region of interest" description="Disordered" evidence="9">
    <location>
        <begin position="1"/>
        <end position="32"/>
    </location>
</feature>
<protein>
    <recommendedName>
        <fullName evidence="10">U1-type domain-containing protein</fullName>
    </recommendedName>
</protein>
<dbReference type="InterPro" id="IPR003604">
    <property type="entry name" value="Matrin/U1-like-C_Znf_C2H2"/>
</dbReference>
<keyword evidence="3" id="KW-0479">Metal-binding</keyword>
<evidence type="ECO:0000256" key="6">
    <source>
        <dbReference type="ARBA" id="ARBA00022833"/>
    </source>
</evidence>
<dbReference type="InterPro" id="IPR052092">
    <property type="entry name" value="SF3A2"/>
</dbReference>
<keyword evidence="2" id="KW-0507">mRNA processing</keyword>
<keyword evidence="7" id="KW-0508">mRNA splicing</keyword>
<keyword evidence="8" id="KW-0539">Nucleus</keyword>
<comment type="caution">
    <text evidence="11">The sequence shown here is derived from an EMBL/GenBank/DDBJ whole genome shotgun (WGS) entry which is preliminary data.</text>
</comment>
<evidence type="ECO:0000256" key="2">
    <source>
        <dbReference type="ARBA" id="ARBA00022664"/>
    </source>
</evidence>
<evidence type="ECO:0000256" key="1">
    <source>
        <dbReference type="ARBA" id="ARBA00008995"/>
    </source>
</evidence>
<name>A0ABR4NWC3_9SACH</name>
<dbReference type="Pfam" id="PF16835">
    <property type="entry name" value="SF3A2"/>
    <property type="match status" value="1"/>
</dbReference>
<dbReference type="PANTHER" id="PTHR23205">
    <property type="entry name" value="SPLICING FACTOR 3A SUBUNIT 2"/>
    <property type="match status" value="1"/>
</dbReference>
<evidence type="ECO:0000256" key="4">
    <source>
        <dbReference type="ARBA" id="ARBA00022728"/>
    </source>
</evidence>
<dbReference type="InterPro" id="IPR013087">
    <property type="entry name" value="Znf_C2H2_type"/>
</dbReference>
<dbReference type="SMART" id="SM00451">
    <property type="entry name" value="ZnF_U1"/>
    <property type="match status" value="1"/>
</dbReference>
<keyword evidence="4" id="KW-0747">Spliceosome</keyword>
<keyword evidence="12" id="KW-1185">Reference proteome</keyword>
<evidence type="ECO:0000256" key="8">
    <source>
        <dbReference type="ARBA" id="ARBA00023242"/>
    </source>
</evidence>
<dbReference type="InterPro" id="IPR031781">
    <property type="entry name" value="SF3A2_dom"/>
</dbReference>
<evidence type="ECO:0000256" key="5">
    <source>
        <dbReference type="ARBA" id="ARBA00022771"/>
    </source>
</evidence>
<dbReference type="PANTHER" id="PTHR23205:SF0">
    <property type="entry name" value="SPLICING FACTOR 3A SUBUNIT 2"/>
    <property type="match status" value="1"/>
</dbReference>
<organism evidence="11 12">
    <name type="scientific">Nakaseomyces bracarensis</name>
    <dbReference type="NCBI Taxonomy" id="273131"/>
    <lineage>
        <taxon>Eukaryota</taxon>
        <taxon>Fungi</taxon>
        <taxon>Dikarya</taxon>
        <taxon>Ascomycota</taxon>
        <taxon>Saccharomycotina</taxon>
        <taxon>Saccharomycetes</taxon>
        <taxon>Saccharomycetales</taxon>
        <taxon>Saccharomycetaceae</taxon>
        <taxon>Nakaseomyces</taxon>
    </lineage>
</organism>
<evidence type="ECO:0000256" key="3">
    <source>
        <dbReference type="ARBA" id="ARBA00022723"/>
    </source>
</evidence>
<evidence type="ECO:0000256" key="9">
    <source>
        <dbReference type="SAM" id="MobiDB-lite"/>
    </source>
</evidence>
<evidence type="ECO:0000259" key="10">
    <source>
        <dbReference type="SMART" id="SM00451"/>
    </source>
</evidence>
<sequence>MDFQNRAGSKKGAGGIASESQFNQQRKRQVEELLQQGETVRYTFQDDENENSNEEKKLKANPYIYRNHSGKLVCKLCNTMHMSWSSVERHLGGKKHGINVLRRGELDEIKNDKLPVGKSASIFDSRIEERKKDLKCIDGLIPKHQVVPIIDESSGNEGIAIQVDYNSKDLVEDFEAVYPPFIRIVSGLELSSNEQRNKMLLVIAYEPFENIAIEIPSDREIILNEYHPTDDATSTIDPINLQCTYWNEINRKYFIQIFFENI</sequence>
<gene>
    <name evidence="11" type="ORF">RNJ44_04940</name>
</gene>
<dbReference type="SUPFAM" id="SSF57667">
    <property type="entry name" value="beta-beta-alpha zinc fingers"/>
    <property type="match status" value="1"/>
</dbReference>
<keyword evidence="6" id="KW-0862">Zinc</keyword>
<comment type="similarity">
    <text evidence="1">Belongs to the SF3A2 family.</text>
</comment>
<accession>A0ABR4NWC3</accession>
<feature type="domain" description="U1-type" evidence="10">
    <location>
        <begin position="69"/>
        <end position="103"/>
    </location>
</feature>
<dbReference type="EMBL" id="JBEVYD010000005">
    <property type="protein sequence ID" value="KAL3233024.1"/>
    <property type="molecule type" value="Genomic_DNA"/>
</dbReference>